<reference evidence="7 8" key="1">
    <citation type="submission" date="2021-08" db="EMBL/GenBank/DDBJ databases">
        <authorList>
            <person name="Tuo L."/>
        </authorList>
    </citation>
    <scope>NUCLEOTIDE SEQUENCE [LARGE SCALE GENOMIC DNA]</scope>
    <source>
        <strain evidence="7 8">JCM 31229</strain>
    </source>
</reference>
<evidence type="ECO:0000256" key="5">
    <source>
        <dbReference type="SAM" id="MobiDB-lite"/>
    </source>
</evidence>
<keyword evidence="8" id="KW-1185">Reference proteome</keyword>
<feature type="DNA-binding region" description="H-T-H motif" evidence="4">
    <location>
        <begin position="29"/>
        <end position="48"/>
    </location>
</feature>
<feature type="region of interest" description="Disordered" evidence="5">
    <location>
        <begin position="211"/>
        <end position="239"/>
    </location>
</feature>
<dbReference type="InterPro" id="IPR009057">
    <property type="entry name" value="Homeodomain-like_sf"/>
</dbReference>
<feature type="compositionally biased region" description="Basic residues" evidence="5">
    <location>
        <begin position="215"/>
        <end position="227"/>
    </location>
</feature>
<dbReference type="Gene3D" id="1.10.357.10">
    <property type="entry name" value="Tetracycline Repressor, domain 2"/>
    <property type="match status" value="1"/>
</dbReference>
<dbReference type="RefSeq" id="WP_222991372.1">
    <property type="nucleotide sequence ID" value="NZ_JAINVV010000008.1"/>
</dbReference>
<feature type="compositionally biased region" description="Low complexity" evidence="5">
    <location>
        <begin position="228"/>
        <end position="239"/>
    </location>
</feature>
<evidence type="ECO:0000256" key="2">
    <source>
        <dbReference type="ARBA" id="ARBA00023125"/>
    </source>
</evidence>
<protein>
    <submittedName>
        <fullName evidence="7">TetR/AcrR family transcriptional regulator</fullName>
    </submittedName>
</protein>
<dbReference type="InterPro" id="IPR050109">
    <property type="entry name" value="HTH-type_TetR-like_transc_reg"/>
</dbReference>
<accession>A0ABS7PSV8</accession>
<evidence type="ECO:0000313" key="8">
    <source>
        <dbReference type="Proteomes" id="UP000706039"/>
    </source>
</evidence>
<evidence type="ECO:0000313" key="7">
    <source>
        <dbReference type="EMBL" id="MBY8824298.1"/>
    </source>
</evidence>
<keyword evidence="3" id="KW-0804">Transcription</keyword>
<dbReference type="PANTHER" id="PTHR30055">
    <property type="entry name" value="HTH-TYPE TRANSCRIPTIONAL REGULATOR RUTR"/>
    <property type="match status" value="1"/>
</dbReference>
<evidence type="ECO:0000256" key="4">
    <source>
        <dbReference type="PROSITE-ProRule" id="PRU00335"/>
    </source>
</evidence>
<evidence type="ECO:0000259" key="6">
    <source>
        <dbReference type="PROSITE" id="PS50977"/>
    </source>
</evidence>
<name>A0ABS7PSV8_9SPHN</name>
<dbReference type="Pfam" id="PF00440">
    <property type="entry name" value="TetR_N"/>
    <property type="match status" value="1"/>
</dbReference>
<dbReference type="EMBL" id="JAINVV010000008">
    <property type="protein sequence ID" value="MBY8824298.1"/>
    <property type="molecule type" value="Genomic_DNA"/>
</dbReference>
<keyword evidence="1" id="KW-0805">Transcription regulation</keyword>
<gene>
    <name evidence="7" type="ORF">K7G82_18485</name>
</gene>
<dbReference type="SUPFAM" id="SSF46689">
    <property type="entry name" value="Homeodomain-like"/>
    <property type="match status" value="1"/>
</dbReference>
<dbReference type="PANTHER" id="PTHR30055:SF234">
    <property type="entry name" value="HTH-TYPE TRANSCRIPTIONAL REGULATOR BETI"/>
    <property type="match status" value="1"/>
</dbReference>
<dbReference type="Proteomes" id="UP000706039">
    <property type="component" value="Unassembled WGS sequence"/>
</dbReference>
<feature type="domain" description="HTH tetR-type" evidence="6">
    <location>
        <begin position="5"/>
        <end position="66"/>
    </location>
</feature>
<dbReference type="InterPro" id="IPR001647">
    <property type="entry name" value="HTH_TetR"/>
</dbReference>
<keyword evidence="2 4" id="KW-0238">DNA-binding</keyword>
<dbReference type="PROSITE" id="PS50977">
    <property type="entry name" value="HTH_TETR_2"/>
    <property type="match status" value="1"/>
</dbReference>
<comment type="caution">
    <text evidence="7">The sequence shown here is derived from an EMBL/GenBank/DDBJ whole genome shotgun (WGS) entry which is preliminary data.</text>
</comment>
<evidence type="ECO:0000256" key="1">
    <source>
        <dbReference type="ARBA" id="ARBA00023015"/>
    </source>
</evidence>
<proteinExistence type="predicted"/>
<sequence>MKQTLDTRTRIKLAARKLFAEKGVEAGTVRDIVAAAGAKNGGSLNYYFGSKDGLVAELVSDVLRASTEGWLKALSDLDRDGGPKSVRDVIQVMVFGSMDSYFSDPEPNSARFLASVLFTRRRMVRDLMQRLDYLVFQRLLKHIAELRPDIPAEVMRQRLIFLAWYVISVQAALEASIATGRKSREWSEFDPLVNLVDTATGMIEAPISDASQIPARRRNAAMPKRRSAASAKKQAAAAE</sequence>
<evidence type="ECO:0000256" key="3">
    <source>
        <dbReference type="ARBA" id="ARBA00023163"/>
    </source>
</evidence>
<organism evidence="7 8">
    <name type="scientific">Sphingomonas colocasiae</name>
    <dbReference type="NCBI Taxonomy" id="1848973"/>
    <lineage>
        <taxon>Bacteria</taxon>
        <taxon>Pseudomonadati</taxon>
        <taxon>Pseudomonadota</taxon>
        <taxon>Alphaproteobacteria</taxon>
        <taxon>Sphingomonadales</taxon>
        <taxon>Sphingomonadaceae</taxon>
        <taxon>Sphingomonas</taxon>
    </lineage>
</organism>